<dbReference type="KEGG" id="sacd:HS1genome_1604"/>
<evidence type="ECO:0000313" key="1">
    <source>
        <dbReference type="EMBL" id="BBD73215.1"/>
    </source>
</evidence>
<dbReference type="Proteomes" id="UP000276741">
    <property type="component" value="Chromosome"/>
</dbReference>
<dbReference type="EMBL" id="AP018553">
    <property type="protein sequence ID" value="BBD73215.1"/>
    <property type="molecule type" value="Genomic_DNA"/>
</dbReference>
<dbReference type="Gene3D" id="1.10.8.60">
    <property type="match status" value="1"/>
</dbReference>
<dbReference type="AlphaFoldDB" id="A0A348B4W3"/>
<accession>A0A348B4W3</accession>
<dbReference type="EMBL" id="BMQS01000031">
    <property type="protein sequence ID" value="GGU04869.1"/>
    <property type="molecule type" value="Genomic_DNA"/>
</dbReference>
<dbReference type="RefSeq" id="WP_158613751.1">
    <property type="nucleotide sequence ID" value="NZ_AP018553.1"/>
</dbReference>
<name>A0A348B4W3_9CREN</name>
<evidence type="ECO:0000313" key="3">
    <source>
        <dbReference type="Proteomes" id="UP000276741"/>
    </source>
</evidence>
<protein>
    <submittedName>
        <fullName evidence="1">Uncharacterized protein</fullName>
    </submittedName>
</protein>
<keyword evidence="3" id="KW-1185">Reference proteome</keyword>
<sequence>MEYTTQKLDGIIGWLTEFGHRCLRAKEVKESIGDDVLESAMKTTVEEFSHFSREYIILTSSPPWKGDGSLSEGSSFPPSVRVYIPRLVGSRVDQRSTPI</sequence>
<reference evidence="3" key="2">
    <citation type="submission" date="2018-04" db="EMBL/GenBank/DDBJ databases">
        <title>Complete genome sequence of Sulfodiicoccus acidiphilus strain HS-1.</title>
        <authorList>
            <person name="Sakai H.D."/>
            <person name="Kurosawa N."/>
        </authorList>
    </citation>
    <scope>NUCLEOTIDE SEQUENCE [LARGE SCALE GENOMIC DNA]</scope>
    <source>
        <strain evidence="3">HS-1</strain>
    </source>
</reference>
<evidence type="ECO:0000313" key="2">
    <source>
        <dbReference type="EMBL" id="GGU04869.1"/>
    </source>
</evidence>
<dbReference type="OrthoDB" id="132045at2157"/>
<dbReference type="Proteomes" id="UP000616143">
    <property type="component" value="Unassembled WGS sequence"/>
</dbReference>
<proteinExistence type="predicted"/>
<reference evidence="1" key="3">
    <citation type="journal article" date="2019" name="BMC Res. Notes">
        <title>Complete genome sequence of the Sulfodiicoccus acidiphilus strain HS-1T, the first crenarchaeon that lacks polB3, isolated from an acidic hot spring in Ohwaku-dani, Hakone, Japan.</title>
        <authorList>
            <person name="Sakai H.D."/>
            <person name="Kurosawa N."/>
        </authorList>
    </citation>
    <scope>NUCLEOTIDE SEQUENCE</scope>
    <source>
        <strain evidence="1">HS-1</strain>
    </source>
</reference>
<reference evidence="2" key="4">
    <citation type="submission" date="2020-09" db="EMBL/GenBank/DDBJ databases">
        <authorList>
            <person name="Sun Q."/>
            <person name="Ohkuma M."/>
        </authorList>
    </citation>
    <scope>NUCLEOTIDE SEQUENCE</scope>
    <source>
        <strain evidence="2">JCM 31740</strain>
    </source>
</reference>
<organism evidence="1 3">
    <name type="scientific">Sulfodiicoccus acidiphilus</name>
    <dbReference type="NCBI Taxonomy" id="1670455"/>
    <lineage>
        <taxon>Archaea</taxon>
        <taxon>Thermoproteota</taxon>
        <taxon>Thermoprotei</taxon>
        <taxon>Sulfolobales</taxon>
        <taxon>Sulfolobaceae</taxon>
        <taxon>Sulfodiicoccus</taxon>
    </lineage>
</organism>
<reference evidence="2" key="1">
    <citation type="journal article" date="2014" name="Int. J. Syst. Evol. Microbiol.">
        <title>Complete genome sequence of Corynebacterium casei LMG S-19264T (=DSM 44701T), isolated from a smear-ripened cheese.</title>
        <authorList>
            <consortium name="US DOE Joint Genome Institute (JGI-PGF)"/>
            <person name="Walter F."/>
            <person name="Albersmeier A."/>
            <person name="Kalinowski J."/>
            <person name="Ruckert C."/>
        </authorList>
    </citation>
    <scope>NUCLEOTIDE SEQUENCE</scope>
    <source>
        <strain evidence="2">JCM 31740</strain>
    </source>
</reference>
<gene>
    <name evidence="2" type="ORF">GCM10007116_21820</name>
    <name evidence="1" type="ORF">HS1genome_1604</name>
</gene>
<dbReference type="GeneID" id="43516659"/>